<evidence type="ECO:0000313" key="1">
    <source>
        <dbReference type="EMBL" id="TWO67783.1"/>
    </source>
</evidence>
<protein>
    <submittedName>
        <fullName evidence="1">Uncharacterized protein</fullName>
    </submittedName>
</protein>
<comment type="caution">
    <text evidence="1">The sequence shown here is derived from an EMBL/GenBank/DDBJ whole genome shotgun (WGS) entry which is preliminary data.</text>
</comment>
<dbReference type="AlphaFoldDB" id="A0A562ZGZ2"/>
<organism evidence="1 2">
    <name type="scientific">Caenimonas sedimenti</name>
    <dbReference type="NCBI Taxonomy" id="2596921"/>
    <lineage>
        <taxon>Bacteria</taxon>
        <taxon>Pseudomonadati</taxon>
        <taxon>Pseudomonadota</taxon>
        <taxon>Betaproteobacteria</taxon>
        <taxon>Burkholderiales</taxon>
        <taxon>Comamonadaceae</taxon>
        <taxon>Caenimonas</taxon>
    </lineage>
</organism>
<name>A0A562ZGZ2_9BURK</name>
<evidence type="ECO:0000313" key="2">
    <source>
        <dbReference type="Proteomes" id="UP000318199"/>
    </source>
</evidence>
<dbReference type="RefSeq" id="WP_145896327.1">
    <property type="nucleotide sequence ID" value="NZ_VOBQ01000023.1"/>
</dbReference>
<reference evidence="1 2" key="1">
    <citation type="submission" date="2019-07" db="EMBL/GenBank/DDBJ databases">
        <title>Caenimonas sedimenti sp. nov., isolated from activated sludge.</title>
        <authorList>
            <person name="Xu J."/>
        </authorList>
    </citation>
    <scope>NUCLEOTIDE SEQUENCE [LARGE SCALE GENOMIC DNA]</scope>
    <source>
        <strain evidence="1 2">HX-9-20</strain>
    </source>
</reference>
<keyword evidence="2" id="KW-1185">Reference proteome</keyword>
<accession>A0A562ZGZ2</accession>
<dbReference type="OrthoDB" id="8479830at2"/>
<dbReference type="Proteomes" id="UP000318199">
    <property type="component" value="Unassembled WGS sequence"/>
</dbReference>
<sequence length="83" mass="9234">MTQTDDADLDAGRIVRGNKTYAAFTNKELLYPVRGLSKQEIVTLLPAEVAKLAWSCRRPVYHSPEVPTPCGRCKTCEALKLLN</sequence>
<dbReference type="InterPro" id="IPR014729">
    <property type="entry name" value="Rossmann-like_a/b/a_fold"/>
</dbReference>
<proteinExistence type="predicted"/>
<dbReference type="EMBL" id="VOBQ01000023">
    <property type="protein sequence ID" value="TWO67783.1"/>
    <property type="molecule type" value="Genomic_DNA"/>
</dbReference>
<dbReference type="Gene3D" id="3.40.50.620">
    <property type="entry name" value="HUPs"/>
    <property type="match status" value="1"/>
</dbReference>
<gene>
    <name evidence="1" type="ORF">FN976_25705</name>
</gene>